<reference evidence="3" key="1">
    <citation type="journal article" date="2019" name="Int. J. Syst. Evol. Microbiol.">
        <title>The Global Catalogue of Microorganisms (GCM) 10K type strain sequencing project: providing services to taxonomists for standard genome sequencing and annotation.</title>
        <authorList>
            <consortium name="The Broad Institute Genomics Platform"/>
            <consortium name="The Broad Institute Genome Sequencing Center for Infectious Disease"/>
            <person name="Wu L."/>
            <person name="Ma J."/>
        </authorList>
    </citation>
    <scope>NUCLEOTIDE SEQUENCE [LARGE SCALE GENOMIC DNA]</scope>
    <source>
        <strain evidence="3">CCM 8912</strain>
    </source>
</reference>
<protein>
    <submittedName>
        <fullName evidence="2">Ribbon-helix-helix protein, CopG family</fullName>
    </submittedName>
</protein>
<dbReference type="InterPro" id="IPR002145">
    <property type="entry name" value="CopG"/>
</dbReference>
<evidence type="ECO:0000259" key="1">
    <source>
        <dbReference type="Pfam" id="PF01402"/>
    </source>
</evidence>
<dbReference type="Gene3D" id="1.10.1220.10">
    <property type="entry name" value="Met repressor-like"/>
    <property type="match status" value="1"/>
</dbReference>
<comment type="caution">
    <text evidence="2">The sequence shown here is derived from an EMBL/GenBank/DDBJ whole genome shotgun (WGS) entry which is preliminary data.</text>
</comment>
<keyword evidence="3" id="KW-1185">Reference proteome</keyword>
<gene>
    <name evidence="2" type="ORF">ACFQ5K_06605</name>
</gene>
<evidence type="ECO:0000313" key="3">
    <source>
        <dbReference type="Proteomes" id="UP001597212"/>
    </source>
</evidence>
<organism evidence="2 3">
    <name type="scientific">Lacticaseibacillus hegangensis</name>
    <dbReference type="NCBI Taxonomy" id="2486010"/>
    <lineage>
        <taxon>Bacteria</taxon>
        <taxon>Bacillati</taxon>
        <taxon>Bacillota</taxon>
        <taxon>Bacilli</taxon>
        <taxon>Lactobacillales</taxon>
        <taxon>Lactobacillaceae</taxon>
        <taxon>Lacticaseibacillus</taxon>
    </lineage>
</organism>
<dbReference type="InterPro" id="IPR013321">
    <property type="entry name" value="Arc_rbn_hlx_hlx"/>
</dbReference>
<dbReference type="Proteomes" id="UP001597212">
    <property type="component" value="Unassembled WGS sequence"/>
</dbReference>
<name>A0ABW4CUI8_9LACO</name>
<feature type="domain" description="Ribbon-helix-helix protein CopG" evidence="1">
    <location>
        <begin position="7"/>
        <end position="44"/>
    </location>
</feature>
<dbReference type="Pfam" id="PF01402">
    <property type="entry name" value="RHH_1"/>
    <property type="match status" value="1"/>
</dbReference>
<dbReference type="EMBL" id="JBHTOK010000057">
    <property type="protein sequence ID" value="MFD1441037.1"/>
    <property type="molecule type" value="Genomic_DNA"/>
</dbReference>
<evidence type="ECO:0000313" key="2">
    <source>
        <dbReference type="EMBL" id="MFD1441037.1"/>
    </source>
</evidence>
<sequence length="58" mass="6364">MATEEMTITLPADLAAQVAEEAKTLDGDVSAVVKYALEQYLEEQKKARAFALEDDCND</sequence>
<proteinExistence type="predicted"/>
<accession>A0ABW4CUI8</accession>
<dbReference type="RefSeq" id="WP_125757792.1">
    <property type="nucleotide sequence ID" value="NZ_JBHTOK010000057.1"/>
</dbReference>